<gene>
    <name evidence="4" type="ORF">KI387_007385</name>
</gene>
<evidence type="ECO:0000313" key="5">
    <source>
        <dbReference type="Proteomes" id="UP000824469"/>
    </source>
</evidence>
<keyword evidence="3" id="KW-0812">Transmembrane</keyword>
<dbReference type="OMA" id="EEITHID"/>
<organism evidence="4 5">
    <name type="scientific">Taxus chinensis</name>
    <name type="common">Chinese yew</name>
    <name type="synonym">Taxus wallichiana var. chinensis</name>
    <dbReference type="NCBI Taxonomy" id="29808"/>
    <lineage>
        <taxon>Eukaryota</taxon>
        <taxon>Viridiplantae</taxon>
        <taxon>Streptophyta</taxon>
        <taxon>Embryophyta</taxon>
        <taxon>Tracheophyta</taxon>
        <taxon>Spermatophyta</taxon>
        <taxon>Pinopsida</taxon>
        <taxon>Pinidae</taxon>
        <taxon>Conifers II</taxon>
        <taxon>Cupressales</taxon>
        <taxon>Taxaceae</taxon>
        <taxon>Taxus</taxon>
    </lineage>
</organism>
<feature type="compositionally biased region" description="Low complexity" evidence="2">
    <location>
        <begin position="398"/>
        <end position="408"/>
    </location>
</feature>
<feature type="compositionally biased region" description="Low complexity" evidence="2">
    <location>
        <begin position="550"/>
        <end position="560"/>
    </location>
</feature>
<feature type="region of interest" description="Disordered" evidence="2">
    <location>
        <begin position="972"/>
        <end position="1025"/>
    </location>
</feature>
<feature type="compositionally biased region" description="Polar residues" evidence="2">
    <location>
        <begin position="531"/>
        <end position="543"/>
    </location>
</feature>
<keyword evidence="5" id="KW-1185">Reference proteome</keyword>
<feature type="non-terminal residue" evidence="4">
    <location>
        <position position="1"/>
    </location>
</feature>
<feature type="compositionally biased region" description="Polar residues" evidence="2">
    <location>
        <begin position="508"/>
        <end position="520"/>
    </location>
</feature>
<protein>
    <recommendedName>
        <fullName evidence="6">C2 domain-containing protein</fullName>
    </recommendedName>
</protein>
<sequence length="1143" mass="125866">LESVDLPPQAIGGEYVSIKVGIGKREFQTRPSETNGGKTAAWNSNFAFPVLNLRDNLIVALLDSKGNAISQTEIGTPIIVEKGSLDELFPLKGGGCVHLRLSFVLTLEERIRIEAMRDAALKKQHKNVKKNATSQVPNPAEENKGSALASGTIISQTIAEEGKAKNESHNEKNQITTIVFPQASLPNEMQKKTESTEGLSVAPISSPIQHVTDNDALSNGLKDISDQDLKEYGYQHLPQHNLEEAILSNDIQKKTGSIKEASFSPASLPIENFTHKDVSSHDLKDISVQDIKEAASTVPSKKLTLPKDSSLLPSNMLFPKIQGEELMQANTLFVNEQRLPAQLHHVKDGLAESRNSYTRTSLDKFSMFGLEQKEIVKNDTTLLLADPVSEVPSSTELSSPKHSSVLSSNMSPSKFQGEDTRQANVPFANENLMPALLHHGQESLAEWENSDANNPTDNFLLIGPGQTKFGRKDITSILADSMVVSEIPSHQALVTIHETGETHAPGSSLHQENRNLSTASPGYRPVEDFSDGQSSANLDTQFATGGGSSGMPPSTEEGITTSSLSTYLSELPLQYSKDGSNSLTPLVDSPGDTIDIIMARHSASDFCTSMDRTSSAVVNAENTEVFTQDICLVQSDTINSPDIVLQSDTGNGSLSGKESEGVCQASSLQTVQHQSLSTAKCLTKSVLSNIPKLIDNHVHTVVSTSFPNPLASHTIIGDGRQSGVKAKIKVFETTLSSQTMKGVRQSGVKAKIKAFESSLSQDPDYRTSTPLKTNHKIEAERARQRLWAEAASAEAAEARRQAEEEEAKLKSITEGREGKMGFQQKQESRFTRPVKLKRKYLERNEEGDKRQPQKDVKNITVFEDVIGTHDAHRGKEEVIQKACENRPEIAERNRKREDMGALRKHLKEQAQNQLKAIETKEKTTEEDPRQKTVNWERMRLGELQLKRNLQDATVKSNLSAKENVVVEKSIMDESTKASWSRRTSEQKQDAGVQVGQSQLRKYKARRSAAEARPSANEKEKQMQGNNHYLTIDQRVHSMTTDKSSDEEILAEEDATISEEKHEDLVNGSTTFGGFIKQALGVAALFAAGALFMWLRGETLNRRRLRMAQHHNQHYFLPNGEAARRILEGEFGSPNSRILNVNSE</sequence>
<dbReference type="Proteomes" id="UP000824469">
    <property type="component" value="Unassembled WGS sequence"/>
</dbReference>
<dbReference type="EMBL" id="JAHRHJ020000002">
    <property type="protein sequence ID" value="KAH9327207.1"/>
    <property type="molecule type" value="Genomic_DNA"/>
</dbReference>
<accession>A0AA38GPM7</accession>
<dbReference type="AlphaFoldDB" id="A0AA38GPM7"/>
<dbReference type="PANTHER" id="PTHR36810">
    <property type="entry name" value="BNACNNG47150D PROTEIN"/>
    <property type="match status" value="1"/>
</dbReference>
<feature type="non-terminal residue" evidence="4">
    <location>
        <position position="1143"/>
    </location>
</feature>
<proteinExistence type="predicted"/>
<evidence type="ECO:0000313" key="4">
    <source>
        <dbReference type="EMBL" id="KAH9327207.1"/>
    </source>
</evidence>
<reference evidence="4 5" key="1">
    <citation type="journal article" date="2021" name="Nat. Plants">
        <title>The Taxus genome provides insights into paclitaxel biosynthesis.</title>
        <authorList>
            <person name="Xiong X."/>
            <person name="Gou J."/>
            <person name="Liao Q."/>
            <person name="Li Y."/>
            <person name="Zhou Q."/>
            <person name="Bi G."/>
            <person name="Li C."/>
            <person name="Du R."/>
            <person name="Wang X."/>
            <person name="Sun T."/>
            <person name="Guo L."/>
            <person name="Liang H."/>
            <person name="Lu P."/>
            <person name="Wu Y."/>
            <person name="Zhang Z."/>
            <person name="Ro D.K."/>
            <person name="Shang Y."/>
            <person name="Huang S."/>
            <person name="Yan J."/>
        </authorList>
    </citation>
    <scope>NUCLEOTIDE SEQUENCE [LARGE SCALE GENOMIC DNA]</scope>
    <source>
        <strain evidence="4">Ta-2019</strain>
    </source>
</reference>
<feature type="region of interest" description="Disordered" evidence="2">
    <location>
        <begin position="390"/>
        <end position="418"/>
    </location>
</feature>
<evidence type="ECO:0000256" key="3">
    <source>
        <dbReference type="SAM" id="Phobius"/>
    </source>
</evidence>
<evidence type="ECO:0000256" key="2">
    <source>
        <dbReference type="SAM" id="MobiDB-lite"/>
    </source>
</evidence>
<evidence type="ECO:0000256" key="1">
    <source>
        <dbReference type="SAM" id="Coils"/>
    </source>
</evidence>
<name>A0AA38GPM7_TAXCH</name>
<feature type="transmembrane region" description="Helical" evidence="3">
    <location>
        <begin position="1078"/>
        <end position="1096"/>
    </location>
</feature>
<comment type="caution">
    <text evidence="4">The sequence shown here is derived from an EMBL/GenBank/DDBJ whole genome shotgun (WGS) entry which is preliminary data.</text>
</comment>
<feature type="region of interest" description="Disordered" evidence="2">
    <location>
        <begin position="123"/>
        <end position="149"/>
    </location>
</feature>
<feature type="coiled-coil region" evidence="1">
    <location>
        <begin position="788"/>
        <end position="815"/>
    </location>
</feature>
<keyword evidence="3" id="KW-1133">Transmembrane helix</keyword>
<keyword evidence="3" id="KW-0472">Membrane</keyword>
<dbReference type="PANTHER" id="PTHR36810:SF1">
    <property type="entry name" value="OS05G0232200 PROTEIN"/>
    <property type="match status" value="1"/>
</dbReference>
<evidence type="ECO:0008006" key="6">
    <source>
        <dbReference type="Google" id="ProtNLM"/>
    </source>
</evidence>
<keyword evidence="1" id="KW-0175">Coiled coil</keyword>
<feature type="region of interest" description="Disordered" evidence="2">
    <location>
        <begin position="500"/>
        <end position="560"/>
    </location>
</feature>